<organism evidence="1 2">
    <name type="scientific">Lacibacter cauensis</name>
    <dbReference type="NCBI Taxonomy" id="510947"/>
    <lineage>
        <taxon>Bacteria</taxon>
        <taxon>Pseudomonadati</taxon>
        <taxon>Bacteroidota</taxon>
        <taxon>Chitinophagia</taxon>
        <taxon>Chitinophagales</taxon>
        <taxon>Chitinophagaceae</taxon>
        <taxon>Lacibacter</taxon>
    </lineage>
</organism>
<evidence type="ECO:0000313" key="1">
    <source>
        <dbReference type="EMBL" id="TWI79503.1"/>
    </source>
</evidence>
<proteinExistence type="predicted"/>
<reference evidence="1 2" key="1">
    <citation type="journal article" date="2015" name="Stand. Genomic Sci.">
        <title>Genomic Encyclopedia of Bacterial and Archaeal Type Strains, Phase III: the genomes of soil and plant-associated and newly described type strains.</title>
        <authorList>
            <person name="Whitman W.B."/>
            <person name="Woyke T."/>
            <person name="Klenk H.P."/>
            <person name="Zhou Y."/>
            <person name="Lilburn T.G."/>
            <person name="Beck B.J."/>
            <person name="De Vos P."/>
            <person name="Vandamme P."/>
            <person name="Eisen J.A."/>
            <person name="Garrity G."/>
            <person name="Hugenholtz P."/>
            <person name="Kyrpides N.C."/>
        </authorList>
    </citation>
    <scope>NUCLEOTIDE SEQUENCE [LARGE SCALE GENOMIC DNA]</scope>
    <source>
        <strain evidence="1 2">CGMCC 1.7271</strain>
    </source>
</reference>
<protein>
    <submittedName>
        <fullName evidence="1">Uncharacterized protein</fullName>
    </submittedName>
</protein>
<comment type="caution">
    <text evidence="1">The sequence shown here is derived from an EMBL/GenBank/DDBJ whole genome shotgun (WGS) entry which is preliminary data.</text>
</comment>
<gene>
    <name evidence="1" type="ORF">IQ13_3908</name>
</gene>
<name>A0A562SEM5_9BACT</name>
<dbReference type="Proteomes" id="UP000316167">
    <property type="component" value="Unassembled WGS sequence"/>
</dbReference>
<sequence>MRRSVLYLQTGILVKYLHLQRMCCIFRSTNHLLMHLLRTGTFVLLWPSILLHSLYFFDNVVELFYGYDRQVFSNRFFRNQLRSDNTYRKMFIYSQLVIWYKKESFVCKCCTGIFLVVWPFTYCKIVMA</sequence>
<keyword evidence="2" id="KW-1185">Reference proteome</keyword>
<dbReference type="EMBL" id="VLLE01000006">
    <property type="protein sequence ID" value="TWI79503.1"/>
    <property type="molecule type" value="Genomic_DNA"/>
</dbReference>
<accession>A0A562SEM5</accession>
<evidence type="ECO:0000313" key="2">
    <source>
        <dbReference type="Proteomes" id="UP000316167"/>
    </source>
</evidence>
<dbReference type="AlphaFoldDB" id="A0A562SEM5"/>